<dbReference type="Proteomes" id="UP001319921">
    <property type="component" value="Chromosome"/>
</dbReference>
<dbReference type="KEGG" id="scas:SACC_20320"/>
<organism evidence="2 3">
    <name type="scientific">Saccharolobus caldissimus</name>
    <dbReference type="NCBI Taxonomy" id="1702097"/>
    <lineage>
        <taxon>Archaea</taxon>
        <taxon>Thermoproteota</taxon>
        <taxon>Thermoprotei</taxon>
        <taxon>Sulfolobales</taxon>
        <taxon>Sulfolobaceae</taxon>
        <taxon>Saccharolobus</taxon>
    </lineage>
</organism>
<dbReference type="GeneID" id="68866762"/>
<sequence length="224" mass="25912">MDISALFSNPRNYKRWYELHNKIYESEKNVVRSFDLKDCLDVGSGPGIFHEVMNGYKVSIDISLLMLKESESDDKVLADALYMPFRNRAFRCVFSSVTVCFISDVRNFIKEIERVTKERAIICFIPRDSPWGEYYESLGRQGHKMYSYAKFISRRELYEIINEYMRIKSIKSTLTYLPSDLEKVESVYDNDKGSFVCIEAIPGRAEPFSSSPNGHSRADPTGLL</sequence>
<name>A0AAQ4CT84_9CREN</name>
<dbReference type="EMBL" id="AP025226">
    <property type="protein sequence ID" value="BDB99015.1"/>
    <property type="molecule type" value="Genomic_DNA"/>
</dbReference>
<dbReference type="AlphaFoldDB" id="A0AAQ4CT84"/>
<keyword evidence="2" id="KW-0489">Methyltransferase</keyword>
<dbReference type="Pfam" id="PF08241">
    <property type="entry name" value="Methyltransf_11"/>
    <property type="match status" value="1"/>
</dbReference>
<dbReference type="SUPFAM" id="SSF53335">
    <property type="entry name" value="S-adenosyl-L-methionine-dependent methyltransferases"/>
    <property type="match status" value="1"/>
</dbReference>
<keyword evidence="2" id="KW-0808">Transferase</keyword>
<reference evidence="2 3" key="1">
    <citation type="journal article" date="2022" name="Microbiol. Resour. Announc.">
        <title>Complete Genome Sequence of the Hyperthermophilic and Acidophilic Archaeon Saccharolobus caldissimus Strain HS-3T.</title>
        <authorList>
            <person name="Sakai H.D."/>
            <person name="Kurosawa N."/>
        </authorList>
    </citation>
    <scope>NUCLEOTIDE SEQUENCE [LARGE SCALE GENOMIC DNA]</scope>
    <source>
        <strain evidence="2 3">JCM32116</strain>
    </source>
</reference>
<dbReference type="InterPro" id="IPR029063">
    <property type="entry name" value="SAM-dependent_MTases_sf"/>
</dbReference>
<protein>
    <submittedName>
        <fullName evidence="2">Methyltransferase</fullName>
    </submittedName>
</protein>
<dbReference type="RefSeq" id="WP_229572605.1">
    <property type="nucleotide sequence ID" value="NZ_AP025226.1"/>
</dbReference>
<evidence type="ECO:0000313" key="2">
    <source>
        <dbReference type="EMBL" id="BDB99015.1"/>
    </source>
</evidence>
<keyword evidence="3" id="KW-1185">Reference proteome</keyword>
<dbReference type="InterPro" id="IPR013216">
    <property type="entry name" value="Methyltransf_11"/>
</dbReference>
<evidence type="ECO:0000259" key="1">
    <source>
        <dbReference type="Pfam" id="PF08241"/>
    </source>
</evidence>
<proteinExistence type="predicted"/>
<gene>
    <name evidence="2" type="ORF">SACC_20320</name>
</gene>
<evidence type="ECO:0000313" key="3">
    <source>
        <dbReference type="Proteomes" id="UP001319921"/>
    </source>
</evidence>
<feature type="domain" description="Methyltransferase type 11" evidence="1">
    <location>
        <begin position="40"/>
        <end position="123"/>
    </location>
</feature>
<dbReference type="GO" id="GO:0008757">
    <property type="term" value="F:S-adenosylmethionine-dependent methyltransferase activity"/>
    <property type="evidence" value="ECO:0007669"/>
    <property type="project" value="InterPro"/>
</dbReference>
<dbReference type="GO" id="GO:0032259">
    <property type="term" value="P:methylation"/>
    <property type="evidence" value="ECO:0007669"/>
    <property type="project" value="UniProtKB-KW"/>
</dbReference>
<dbReference type="Gene3D" id="3.40.50.150">
    <property type="entry name" value="Vaccinia Virus protein VP39"/>
    <property type="match status" value="1"/>
</dbReference>
<accession>A0AAQ4CT84</accession>